<dbReference type="Gene3D" id="1.10.10.10">
    <property type="entry name" value="Winged helix-like DNA-binding domain superfamily/Winged helix DNA-binding domain"/>
    <property type="match status" value="1"/>
</dbReference>
<evidence type="ECO:0000259" key="13">
    <source>
        <dbReference type="Pfam" id="PF21180"/>
    </source>
</evidence>
<dbReference type="Proteomes" id="UP000095009">
    <property type="component" value="Unassembled WGS sequence"/>
</dbReference>
<dbReference type="SUPFAM" id="SSF56726">
    <property type="entry name" value="DNA topoisomerase IV, alpha subunit"/>
    <property type="match status" value="1"/>
</dbReference>
<dbReference type="InterPro" id="IPR013049">
    <property type="entry name" value="Spo11/TopoVI_A_N"/>
</dbReference>
<dbReference type="GO" id="GO:0003918">
    <property type="term" value="F:DNA topoisomerase type II (double strand cut, ATP-hydrolyzing) activity"/>
    <property type="evidence" value="ECO:0007669"/>
    <property type="project" value="UniProtKB-UniRule"/>
</dbReference>
<evidence type="ECO:0000256" key="1">
    <source>
        <dbReference type="ARBA" id="ARBA00000185"/>
    </source>
</evidence>
<dbReference type="Pfam" id="PF21180">
    <property type="entry name" value="TOP6A-Spo11_Toprim"/>
    <property type="match status" value="1"/>
</dbReference>
<dbReference type="CDD" id="cd00223">
    <property type="entry name" value="TOPRIM_TopoIIB_SPO"/>
    <property type="match status" value="1"/>
</dbReference>
<dbReference type="GO" id="GO:0000228">
    <property type="term" value="C:nuclear chromosome"/>
    <property type="evidence" value="ECO:0007669"/>
    <property type="project" value="TreeGrafter"/>
</dbReference>
<evidence type="ECO:0000256" key="10">
    <source>
        <dbReference type="PROSITE-ProRule" id="PRU01385"/>
    </source>
</evidence>
<evidence type="ECO:0000313" key="14">
    <source>
        <dbReference type="EMBL" id="ODQ66066.1"/>
    </source>
</evidence>
<dbReference type="PROSITE" id="PS52041">
    <property type="entry name" value="TOPO_IIB"/>
    <property type="match status" value="1"/>
</dbReference>
<evidence type="ECO:0000256" key="5">
    <source>
        <dbReference type="ARBA" id="ARBA00022723"/>
    </source>
</evidence>
<dbReference type="Pfam" id="PF04406">
    <property type="entry name" value="TP6A_N"/>
    <property type="match status" value="1"/>
</dbReference>
<comment type="similarity">
    <text evidence="3 10">Belongs to the TOP6A family.</text>
</comment>
<dbReference type="PANTHER" id="PTHR10848">
    <property type="entry name" value="MEIOTIC RECOMBINATION PROTEIN SPO11"/>
    <property type="match status" value="1"/>
</dbReference>
<dbReference type="InterPro" id="IPR002815">
    <property type="entry name" value="Spo11/TopoVI_A"/>
</dbReference>
<dbReference type="GO" id="GO:0000706">
    <property type="term" value="P:meiotic DNA double-strand break processing"/>
    <property type="evidence" value="ECO:0007669"/>
    <property type="project" value="TreeGrafter"/>
</dbReference>
<gene>
    <name evidence="14" type="ORF">NADFUDRAFT_42051</name>
</gene>
<dbReference type="GO" id="GO:0042138">
    <property type="term" value="P:meiotic DNA double-strand break formation"/>
    <property type="evidence" value="ECO:0007669"/>
    <property type="project" value="TreeGrafter"/>
</dbReference>
<dbReference type="Gene3D" id="3.40.1360.10">
    <property type="match status" value="1"/>
</dbReference>
<reference evidence="14 15" key="1">
    <citation type="journal article" date="2016" name="Proc. Natl. Acad. Sci. U.S.A.">
        <title>Comparative genomics of biotechnologically important yeasts.</title>
        <authorList>
            <person name="Riley R."/>
            <person name="Haridas S."/>
            <person name="Wolfe K.H."/>
            <person name="Lopes M.R."/>
            <person name="Hittinger C.T."/>
            <person name="Goeker M."/>
            <person name="Salamov A.A."/>
            <person name="Wisecaver J.H."/>
            <person name="Long T.M."/>
            <person name="Calvey C.H."/>
            <person name="Aerts A.L."/>
            <person name="Barry K.W."/>
            <person name="Choi C."/>
            <person name="Clum A."/>
            <person name="Coughlan A.Y."/>
            <person name="Deshpande S."/>
            <person name="Douglass A.P."/>
            <person name="Hanson S.J."/>
            <person name="Klenk H.-P."/>
            <person name="LaButti K.M."/>
            <person name="Lapidus A."/>
            <person name="Lindquist E.A."/>
            <person name="Lipzen A.M."/>
            <person name="Meier-Kolthoff J.P."/>
            <person name="Ohm R.A."/>
            <person name="Otillar R.P."/>
            <person name="Pangilinan J.L."/>
            <person name="Peng Y."/>
            <person name="Rokas A."/>
            <person name="Rosa C.A."/>
            <person name="Scheuner C."/>
            <person name="Sibirny A.A."/>
            <person name="Slot J.C."/>
            <person name="Stielow J.B."/>
            <person name="Sun H."/>
            <person name="Kurtzman C.P."/>
            <person name="Blackwell M."/>
            <person name="Grigoriev I.V."/>
            <person name="Jeffries T.W."/>
        </authorList>
    </citation>
    <scope>NUCLEOTIDE SEQUENCE [LARGE SCALE GENOMIC DNA]</scope>
    <source>
        <strain evidence="14 15">DSM 6958</strain>
    </source>
</reference>
<keyword evidence="15" id="KW-1185">Reference proteome</keyword>
<dbReference type="GO" id="GO:0007131">
    <property type="term" value="P:reciprocal meiotic recombination"/>
    <property type="evidence" value="ECO:0007669"/>
    <property type="project" value="TreeGrafter"/>
</dbReference>
<evidence type="ECO:0000259" key="12">
    <source>
        <dbReference type="Pfam" id="PF04406"/>
    </source>
</evidence>
<evidence type="ECO:0000256" key="4">
    <source>
        <dbReference type="ARBA" id="ARBA00012895"/>
    </source>
</evidence>
<evidence type="ECO:0000256" key="7">
    <source>
        <dbReference type="ARBA" id="ARBA00023029"/>
    </source>
</evidence>
<protein>
    <recommendedName>
        <fullName evidence="4">DNA topoisomerase (ATP-hydrolyzing)</fullName>
        <ecNumber evidence="4">5.6.2.2</ecNumber>
    </recommendedName>
</protein>
<dbReference type="AlphaFoldDB" id="A0A1E3PKV6"/>
<dbReference type="PRINTS" id="PR01550">
    <property type="entry name" value="TOP6AFAMILY"/>
</dbReference>
<keyword evidence="7 10" id="KW-0799">Topoisomerase</keyword>
<feature type="compositionally biased region" description="Low complexity" evidence="11">
    <location>
        <begin position="9"/>
        <end position="19"/>
    </location>
</feature>
<dbReference type="EMBL" id="KV454409">
    <property type="protein sequence ID" value="ODQ66066.1"/>
    <property type="molecule type" value="Genomic_DNA"/>
</dbReference>
<dbReference type="STRING" id="857566.A0A1E3PKV6"/>
<sequence>MTEINKLLNESNSQSNSSETEVDNFKLNKPSHQIILSRIGRILGDLSTSIGCHPMDQELALVIKIAGNGRKLGQDFDSQFDAELDVAADLETGNITVSANKTKTSNNFKRIVFPAKKPEDTWRFCVYLRLLTIIEFNLHYGKVVTTRDLYYQDVSLFRSQQQLKTFIKNITTTLGCESHHDLNIFPSQKGLVWGTFTVYHKHPIIGNDDYSRGNDGKGITDVGGCFIQEFKGAENIEPALIPYTESIRYIQLPTSMAGVGSTITCVLVVEKESIFRTLIKAISALPVAISSNIILVTGRGYPDFVTRAFLSIFNQFHPHIPILGLVDSDPYGIHIHCVYKYGSVRAYRQYQQDQKQKQNNNKPSQSKEVCYNHRRYMVPSIQFMGVSILDYHHGWVHLTPGDRRKAINMLLNSPWLQDKYQYNKYNVTCIDSENLKLRSELQRGLFLGLKAEMNIVKSVDAQSGDDIGKYVSDMLLRKLSRKQTSKQV</sequence>
<evidence type="ECO:0000256" key="11">
    <source>
        <dbReference type="SAM" id="MobiDB-lite"/>
    </source>
</evidence>
<keyword evidence="5" id="KW-0479">Metal-binding</keyword>
<dbReference type="GO" id="GO:0005524">
    <property type="term" value="F:ATP binding"/>
    <property type="evidence" value="ECO:0007669"/>
    <property type="project" value="InterPro"/>
</dbReference>
<comment type="catalytic activity">
    <reaction evidence="1 10">
        <text>ATP-dependent breakage, passage and rejoining of double-stranded DNA.</text>
        <dbReference type="EC" id="5.6.2.2"/>
    </reaction>
</comment>
<feature type="active site" description="O-(5'-phospho-DNA)-tyrosine intermediate" evidence="10">
    <location>
        <position position="151"/>
    </location>
</feature>
<feature type="region of interest" description="Disordered" evidence="11">
    <location>
        <begin position="1"/>
        <end position="24"/>
    </location>
</feature>
<evidence type="ECO:0000256" key="6">
    <source>
        <dbReference type="ARBA" id="ARBA00022842"/>
    </source>
</evidence>
<dbReference type="InterPro" id="IPR036078">
    <property type="entry name" value="Spo11/TopoVI_A_sf"/>
</dbReference>
<dbReference type="InterPro" id="IPR036388">
    <property type="entry name" value="WH-like_DNA-bd_sf"/>
</dbReference>
<dbReference type="OrthoDB" id="5377392at2759"/>
<dbReference type="PANTHER" id="PTHR10848:SF0">
    <property type="entry name" value="MEIOTIC RECOMBINATION PROTEIN SPO11"/>
    <property type="match status" value="1"/>
</dbReference>
<proteinExistence type="inferred from homology"/>
<dbReference type="EC" id="5.6.2.2" evidence="4"/>
<evidence type="ECO:0000256" key="9">
    <source>
        <dbReference type="ARBA" id="ARBA00023235"/>
    </source>
</evidence>
<accession>A0A1E3PKV6</accession>
<evidence type="ECO:0000256" key="8">
    <source>
        <dbReference type="ARBA" id="ARBA00023125"/>
    </source>
</evidence>
<feature type="domain" description="Spo11/DNA topoisomerase VI subunit A N-terminal" evidence="12">
    <location>
        <begin position="122"/>
        <end position="184"/>
    </location>
</feature>
<keyword evidence="9 10" id="KW-0413">Isomerase</keyword>
<name>A0A1E3PKV6_9ASCO</name>
<organism evidence="14 15">
    <name type="scientific">Nadsonia fulvescens var. elongata DSM 6958</name>
    <dbReference type="NCBI Taxonomy" id="857566"/>
    <lineage>
        <taxon>Eukaryota</taxon>
        <taxon>Fungi</taxon>
        <taxon>Dikarya</taxon>
        <taxon>Ascomycota</taxon>
        <taxon>Saccharomycotina</taxon>
        <taxon>Dipodascomycetes</taxon>
        <taxon>Dipodascales</taxon>
        <taxon>Dipodascales incertae sedis</taxon>
        <taxon>Nadsonia</taxon>
    </lineage>
</organism>
<dbReference type="InterPro" id="IPR034136">
    <property type="entry name" value="TOPRIM_Topo6A/Spo11"/>
</dbReference>
<comment type="cofactor">
    <cofactor evidence="2">
        <name>Mg(2+)</name>
        <dbReference type="ChEBI" id="CHEBI:18420"/>
    </cofactor>
</comment>
<keyword evidence="6" id="KW-0460">Magnesium</keyword>
<dbReference type="GO" id="GO:0003677">
    <property type="term" value="F:DNA binding"/>
    <property type="evidence" value="ECO:0007669"/>
    <property type="project" value="UniProtKB-UniRule"/>
</dbReference>
<feature type="domain" description="Topoisomerase 6 subunit A/Spo11 TOPRIM" evidence="13">
    <location>
        <begin position="266"/>
        <end position="347"/>
    </location>
</feature>
<evidence type="ECO:0000256" key="2">
    <source>
        <dbReference type="ARBA" id="ARBA00001946"/>
    </source>
</evidence>
<evidence type="ECO:0000256" key="3">
    <source>
        <dbReference type="ARBA" id="ARBA00006559"/>
    </source>
</evidence>
<evidence type="ECO:0000313" key="15">
    <source>
        <dbReference type="Proteomes" id="UP000095009"/>
    </source>
</evidence>
<dbReference type="GO" id="GO:0046872">
    <property type="term" value="F:metal ion binding"/>
    <property type="evidence" value="ECO:0007669"/>
    <property type="project" value="UniProtKB-KW"/>
</dbReference>
<keyword evidence="8 10" id="KW-0238">DNA-binding</keyword>